<keyword evidence="4" id="KW-1185">Reference proteome</keyword>
<dbReference type="InterPro" id="IPR042099">
    <property type="entry name" value="ANL_N_sf"/>
</dbReference>
<dbReference type="InterPro" id="IPR000873">
    <property type="entry name" value="AMP-dep_synth/lig_dom"/>
</dbReference>
<dbReference type="PANTHER" id="PTHR43767">
    <property type="entry name" value="LONG-CHAIN-FATTY-ACID--COA LIGASE"/>
    <property type="match status" value="1"/>
</dbReference>
<evidence type="ECO:0000259" key="2">
    <source>
        <dbReference type="Pfam" id="PF13193"/>
    </source>
</evidence>
<dbReference type="Proteomes" id="UP001601521">
    <property type="component" value="Unassembled WGS sequence"/>
</dbReference>
<dbReference type="Gene3D" id="3.30.300.30">
    <property type="match status" value="1"/>
</dbReference>
<comment type="caution">
    <text evidence="3">The sequence shown here is derived from an EMBL/GenBank/DDBJ whole genome shotgun (WGS) entry which is preliminary data.</text>
</comment>
<dbReference type="Gene3D" id="3.40.50.12780">
    <property type="entry name" value="N-terminal domain of ligase-like"/>
    <property type="match status" value="1"/>
</dbReference>
<dbReference type="Pfam" id="PF13193">
    <property type="entry name" value="AMP-binding_C"/>
    <property type="match status" value="1"/>
</dbReference>
<dbReference type="Pfam" id="PF00501">
    <property type="entry name" value="AMP-binding"/>
    <property type="match status" value="1"/>
</dbReference>
<sequence>MTLSVASVLAESAIRRPDHPAVIFADRRITYEELWRRARQCSEFLRRSGIEAGDRVAVLAANSPEFPVAYFGALAAGATVVPIGPDSRTPEIRHILTDSEAAMLLCDADLRGVADTAAATTGTAVVTEFLDAGPGPADCVPRAPGDIALMLYTSGTTGRPKGVMLSNLNVTMNLTVSMLSPFDFTADDVLLQPLSLAHTFGQICGMATCFRAGATMVLMPKFGAAAALALARQHRCTTFMGVPSMYQAMLTAAESDGGAPQFDRVFSGGSALPPPVLAAVRRTFGCEVYEGYGLTECSPVVAYNQKAFPVRAGTVGRPIWGVQVAVAAAEVAQRVELLPPGRIGEIVVRGHNVMAGYLNRPEATAEVLVDGWLRTGDIGRIDDGYLTLIDRKKDVVLRGGYTVYPREIEEVLLDHPDVAQVAVIGVPDDFLGQEVCAVVIAAPGAAAGPRLGADIVAWSRNRLAQHKFPRRVVFVDSYPLGPSGKILKRELAAALGADGASQPTGLASDRSR</sequence>
<organism evidence="3 4">
    <name type="scientific">Nocardia africana</name>
    <dbReference type="NCBI Taxonomy" id="134964"/>
    <lineage>
        <taxon>Bacteria</taxon>
        <taxon>Bacillati</taxon>
        <taxon>Actinomycetota</taxon>
        <taxon>Actinomycetes</taxon>
        <taxon>Mycobacteriales</taxon>
        <taxon>Nocardiaceae</taxon>
        <taxon>Nocardia</taxon>
    </lineage>
</organism>
<reference evidence="3 4" key="1">
    <citation type="submission" date="2024-10" db="EMBL/GenBank/DDBJ databases">
        <title>The Natural Products Discovery Center: Release of the First 8490 Sequenced Strains for Exploring Actinobacteria Biosynthetic Diversity.</title>
        <authorList>
            <person name="Kalkreuter E."/>
            <person name="Kautsar S.A."/>
            <person name="Yang D."/>
            <person name="Bader C.D."/>
            <person name="Teijaro C.N."/>
            <person name="Fluegel L."/>
            <person name="Davis C.M."/>
            <person name="Simpson J.R."/>
            <person name="Lauterbach L."/>
            <person name="Steele A.D."/>
            <person name="Gui C."/>
            <person name="Meng S."/>
            <person name="Li G."/>
            <person name="Viehrig K."/>
            <person name="Ye F."/>
            <person name="Su P."/>
            <person name="Kiefer A.F."/>
            <person name="Nichols A."/>
            <person name="Cepeda A.J."/>
            <person name="Yan W."/>
            <person name="Fan B."/>
            <person name="Jiang Y."/>
            <person name="Adhikari A."/>
            <person name="Zheng C.-J."/>
            <person name="Schuster L."/>
            <person name="Cowan T.M."/>
            <person name="Smanski M.J."/>
            <person name="Chevrette M.G."/>
            <person name="De Carvalho L.P.S."/>
            <person name="Shen B."/>
        </authorList>
    </citation>
    <scope>NUCLEOTIDE SEQUENCE [LARGE SCALE GENOMIC DNA]</scope>
    <source>
        <strain evidence="3 4">NPDC004550</strain>
    </source>
</reference>
<dbReference type="InterPro" id="IPR045851">
    <property type="entry name" value="AMP-bd_C_sf"/>
</dbReference>
<name>A0ABW6NI48_9NOCA</name>
<dbReference type="PANTHER" id="PTHR43767:SF12">
    <property type="entry name" value="AMP-DEPENDENT SYNTHETASE AND LIGASE"/>
    <property type="match status" value="1"/>
</dbReference>
<dbReference type="InterPro" id="IPR050237">
    <property type="entry name" value="ATP-dep_AMP-bd_enzyme"/>
</dbReference>
<protein>
    <submittedName>
        <fullName evidence="3">AMP-binding protein</fullName>
    </submittedName>
</protein>
<gene>
    <name evidence="3" type="ORF">ACFYTH_13375</name>
</gene>
<evidence type="ECO:0000313" key="3">
    <source>
        <dbReference type="EMBL" id="MFF0454352.1"/>
    </source>
</evidence>
<dbReference type="InterPro" id="IPR025110">
    <property type="entry name" value="AMP-bd_C"/>
</dbReference>
<feature type="domain" description="AMP-binding enzyme C-terminal" evidence="2">
    <location>
        <begin position="407"/>
        <end position="485"/>
    </location>
</feature>
<evidence type="ECO:0000259" key="1">
    <source>
        <dbReference type="Pfam" id="PF00501"/>
    </source>
</evidence>
<dbReference type="SUPFAM" id="SSF56801">
    <property type="entry name" value="Acetyl-CoA synthetase-like"/>
    <property type="match status" value="1"/>
</dbReference>
<proteinExistence type="predicted"/>
<feature type="domain" description="AMP-dependent synthetase/ligase" evidence="1">
    <location>
        <begin position="10"/>
        <end position="358"/>
    </location>
</feature>
<dbReference type="RefSeq" id="WP_387251224.1">
    <property type="nucleotide sequence ID" value="NZ_JBIALX010000005.1"/>
</dbReference>
<accession>A0ABW6NI48</accession>
<dbReference type="PROSITE" id="PS00455">
    <property type="entry name" value="AMP_BINDING"/>
    <property type="match status" value="1"/>
</dbReference>
<dbReference type="EMBL" id="JBIALX010000005">
    <property type="protein sequence ID" value="MFF0454352.1"/>
    <property type="molecule type" value="Genomic_DNA"/>
</dbReference>
<dbReference type="InterPro" id="IPR020845">
    <property type="entry name" value="AMP-binding_CS"/>
</dbReference>
<evidence type="ECO:0000313" key="4">
    <source>
        <dbReference type="Proteomes" id="UP001601521"/>
    </source>
</evidence>